<keyword evidence="2" id="KW-0812">Transmembrane</keyword>
<reference evidence="3" key="2">
    <citation type="submission" date="2023-05" db="EMBL/GenBank/DDBJ databases">
        <authorList>
            <person name="Schelkunov M.I."/>
        </authorList>
    </citation>
    <scope>NUCLEOTIDE SEQUENCE</scope>
    <source>
        <strain evidence="3">Hsosn_3</strain>
        <tissue evidence="3">Leaf</tissue>
    </source>
</reference>
<sequence length="189" mass="21013">MSDSSPKKIRENQIDSYPLLIEQPEYHESNDHVIDIERHGNASSSSSVPSYSHSSGFNQNEERTSSSPRATITQPPLSIVNSTISSSPSSTRRGDGSGRRQWSPFNTILWISIELAFVLGQIIAAIVVLTLSTTHENPQTPLFAWIVGYTVGCISCLPLLYWRYLHRNRAPEQVSTPLRQDSTQSNSQA</sequence>
<feature type="compositionally biased region" description="Basic and acidic residues" evidence="1">
    <location>
        <begin position="24"/>
        <end position="40"/>
    </location>
</feature>
<feature type="compositionally biased region" description="Basic and acidic residues" evidence="1">
    <location>
        <begin position="1"/>
        <end position="13"/>
    </location>
</feature>
<dbReference type="AlphaFoldDB" id="A0AAD8N2C8"/>
<feature type="compositionally biased region" description="Low complexity" evidence="1">
    <location>
        <begin position="43"/>
        <end position="55"/>
    </location>
</feature>
<evidence type="ECO:0000313" key="3">
    <source>
        <dbReference type="EMBL" id="KAK1393421.1"/>
    </source>
</evidence>
<dbReference type="PANTHER" id="PTHR46225:SF19">
    <property type="entry name" value="RING-TYPE DOMAIN-CONTAINING PROTEIN"/>
    <property type="match status" value="1"/>
</dbReference>
<feature type="compositionally biased region" description="Low complexity" evidence="1">
    <location>
        <begin position="82"/>
        <end position="91"/>
    </location>
</feature>
<feature type="transmembrane region" description="Helical" evidence="2">
    <location>
        <begin position="108"/>
        <end position="130"/>
    </location>
</feature>
<comment type="caution">
    <text evidence="3">The sequence shown here is derived from an EMBL/GenBank/DDBJ whole genome shotgun (WGS) entry which is preliminary data.</text>
</comment>
<dbReference type="PANTHER" id="PTHR46225">
    <property type="entry name" value="C3H4 TYPE ZINC FINGER PROTEIN"/>
    <property type="match status" value="1"/>
</dbReference>
<keyword evidence="4" id="KW-1185">Reference proteome</keyword>
<reference evidence="3" key="1">
    <citation type="submission" date="2023-02" db="EMBL/GenBank/DDBJ databases">
        <title>Genome of toxic invasive species Heracleum sosnowskyi carries increased number of genes despite the absence of recent whole-genome duplications.</title>
        <authorList>
            <person name="Schelkunov M."/>
            <person name="Shtratnikova V."/>
            <person name="Makarenko M."/>
            <person name="Klepikova A."/>
            <person name="Omelchenko D."/>
            <person name="Novikova G."/>
            <person name="Obukhova E."/>
            <person name="Bogdanov V."/>
            <person name="Penin A."/>
            <person name="Logacheva M."/>
        </authorList>
    </citation>
    <scope>NUCLEOTIDE SEQUENCE</scope>
    <source>
        <strain evidence="3">Hsosn_3</strain>
        <tissue evidence="3">Leaf</tissue>
    </source>
</reference>
<dbReference type="EMBL" id="JAUIZM010000003">
    <property type="protein sequence ID" value="KAK1393421.1"/>
    <property type="molecule type" value="Genomic_DNA"/>
</dbReference>
<evidence type="ECO:0000313" key="4">
    <source>
        <dbReference type="Proteomes" id="UP001237642"/>
    </source>
</evidence>
<keyword evidence="2" id="KW-0472">Membrane</keyword>
<proteinExistence type="predicted"/>
<keyword evidence="2" id="KW-1133">Transmembrane helix</keyword>
<dbReference type="Proteomes" id="UP001237642">
    <property type="component" value="Unassembled WGS sequence"/>
</dbReference>
<name>A0AAD8N2C8_9APIA</name>
<gene>
    <name evidence="3" type="ORF">POM88_012477</name>
</gene>
<accession>A0AAD8N2C8</accession>
<feature type="region of interest" description="Disordered" evidence="1">
    <location>
        <begin position="1"/>
        <end position="99"/>
    </location>
</feature>
<feature type="transmembrane region" description="Helical" evidence="2">
    <location>
        <begin position="142"/>
        <end position="162"/>
    </location>
</feature>
<evidence type="ECO:0000256" key="2">
    <source>
        <dbReference type="SAM" id="Phobius"/>
    </source>
</evidence>
<evidence type="ECO:0000256" key="1">
    <source>
        <dbReference type="SAM" id="MobiDB-lite"/>
    </source>
</evidence>
<feature type="compositionally biased region" description="Polar residues" evidence="1">
    <location>
        <begin position="65"/>
        <end position="81"/>
    </location>
</feature>
<protein>
    <submittedName>
        <fullName evidence="3">Uncharacterized protein</fullName>
    </submittedName>
</protein>
<organism evidence="3 4">
    <name type="scientific">Heracleum sosnowskyi</name>
    <dbReference type="NCBI Taxonomy" id="360622"/>
    <lineage>
        <taxon>Eukaryota</taxon>
        <taxon>Viridiplantae</taxon>
        <taxon>Streptophyta</taxon>
        <taxon>Embryophyta</taxon>
        <taxon>Tracheophyta</taxon>
        <taxon>Spermatophyta</taxon>
        <taxon>Magnoliopsida</taxon>
        <taxon>eudicotyledons</taxon>
        <taxon>Gunneridae</taxon>
        <taxon>Pentapetalae</taxon>
        <taxon>asterids</taxon>
        <taxon>campanulids</taxon>
        <taxon>Apiales</taxon>
        <taxon>Apiaceae</taxon>
        <taxon>Apioideae</taxon>
        <taxon>apioid superclade</taxon>
        <taxon>Tordylieae</taxon>
        <taxon>Tordyliinae</taxon>
        <taxon>Heracleum</taxon>
    </lineage>
</organism>